<dbReference type="InterPro" id="IPR055270">
    <property type="entry name" value="Glyco_tran_10_C"/>
</dbReference>
<keyword evidence="10" id="KW-0472">Membrane</keyword>
<evidence type="ECO:0000256" key="7">
    <source>
        <dbReference type="ARBA" id="ARBA00022968"/>
    </source>
</evidence>
<evidence type="ECO:0000256" key="6">
    <source>
        <dbReference type="ARBA" id="ARBA00022692"/>
    </source>
</evidence>
<dbReference type="Pfam" id="PF00852">
    <property type="entry name" value="Glyco_transf_10"/>
    <property type="match status" value="1"/>
</dbReference>
<dbReference type="GO" id="GO:0032580">
    <property type="term" value="C:Golgi cisterna membrane"/>
    <property type="evidence" value="ECO:0007669"/>
    <property type="project" value="UniProtKB-SubCell"/>
</dbReference>
<comment type="subcellular location">
    <subcellularLocation>
        <location evidence="1 12">Golgi apparatus</location>
        <location evidence="1 12">Golgi stack membrane</location>
        <topology evidence="1 12">Single-pass type II membrane protein</topology>
    </subcellularLocation>
</comment>
<dbReference type="UniPathway" id="UPA00378"/>
<keyword evidence="5 12" id="KW-0808">Transferase</keyword>
<dbReference type="InterPro" id="IPR031481">
    <property type="entry name" value="Glyco_tran_10_N"/>
</dbReference>
<dbReference type="AlphaFoldDB" id="A0A5E4PVS5"/>
<gene>
    <name evidence="15" type="ORF">LSINAPIS_LOCUS2257</name>
</gene>
<dbReference type="Proteomes" id="UP000324832">
    <property type="component" value="Unassembled WGS sequence"/>
</dbReference>
<evidence type="ECO:0000259" key="14">
    <source>
        <dbReference type="Pfam" id="PF17039"/>
    </source>
</evidence>
<evidence type="ECO:0000256" key="11">
    <source>
        <dbReference type="ARBA" id="ARBA00023180"/>
    </source>
</evidence>
<comment type="similarity">
    <text evidence="3 12">Belongs to the glycosyltransferase 10 family.</text>
</comment>
<evidence type="ECO:0000256" key="9">
    <source>
        <dbReference type="ARBA" id="ARBA00023034"/>
    </source>
</evidence>
<keyword evidence="11" id="KW-0325">Glycoprotein</keyword>
<evidence type="ECO:0000256" key="1">
    <source>
        <dbReference type="ARBA" id="ARBA00004447"/>
    </source>
</evidence>
<evidence type="ECO:0000256" key="2">
    <source>
        <dbReference type="ARBA" id="ARBA00004922"/>
    </source>
</evidence>
<organism evidence="15 16">
    <name type="scientific">Leptidea sinapis</name>
    <dbReference type="NCBI Taxonomy" id="189913"/>
    <lineage>
        <taxon>Eukaryota</taxon>
        <taxon>Metazoa</taxon>
        <taxon>Ecdysozoa</taxon>
        <taxon>Arthropoda</taxon>
        <taxon>Hexapoda</taxon>
        <taxon>Insecta</taxon>
        <taxon>Pterygota</taxon>
        <taxon>Neoptera</taxon>
        <taxon>Endopterygota</taxon>
        <taxon>Lepidoptera</taxon>
        <taxon>Glossata</taxon>
        <taxon>Ditrysia</taxon>
        <taxon>Papilionoidea</taxon>
        <taxon>Pieridae</taxon>
        <taxon>Dismorphiinae</taxon>
        <taxon>Leptidea</taxon>
    </lineage>
</organism>
<dbReference type="InterPro" id="IPR038577">
    <property type="entry name" value="GT10-like_C_sf"/>
</dbReference>
<keyword evidence="6 12" id="KW-0812">Transmembrane</keyword>
<protein>
    <recommendedName>
        <fullName evidence="12">Fucosyltransferase</fullName>
        <ecNumber evidence="12">2.4.1.-</ecNumber>
    </recommendedName>
</protein>
<reference evidence="15 16" key="1">
    <citation type="submission" date="2017-07" db="EMBL/GenBank/DDBJ databases">
        <authorList>
            <person name="Talla V."/>
            <person name="Backstrom N."/>
        </authorList>
    </citation>
    <scope>NUCLEOTIDE SEQUENCE [LARGE SCALE GENOMIC DNA]</scope>
</reference>
<accession>A0A5E4PVS5</accession>
<feature type="domain" description="Fucosyltransferase C-terminal" evidence="13">
    <location>
        <begin position="182"/>
        <end position="365"/>
    </location>
</feature>
<evidence type="ECO:0000256" key="8">
    <source>
        <dbReference type="ARBA" id="ARBA00022989"/>
    </source>
</evidence>
<evidence type="ECO:0000256" key="5">
    <source>
        <dbReference type="ARBA" id="ARBA00022679"/>
    </source>
</evidence>
<evidence type="ECO:0000256" key="12">
    <source>
        <dbReference type="RuleBase" id="RU003832"/>
    </source>
</evidence>
<dbReference type="InterPro" id="IPR001503">
    <property type="entry name" value="Glyco_trans_10"/>
</dbReference>
<evidence type="ECO:0000256" key="4">
    <source>
        <dbReference type="ARBA" id="ARBA00022676"/>
    </source>
</evidence>
<dbReference type="EC" id="2.4.1.-" evidence="12"/>
<keyword evidence="16" id="KW-1185">Reference proteome</keyword>
<evidence type="ECO:0000259" key="13">
    <source>
        <dbReference type="Pfam" id="PF00852"/>
    </source>
</evidence>
<keyword evidence="9 12" id="KW-0333">Golgi apparatus</keyword>
<name>A0A5E4PVS5_9NEOP</name>
<evidence type="ECO:0000256" key="10">
    <source>
        <dbReference type="ARBA" id="ARBA00023136"/>
    </source>
</evidence>
<keyword evidence="4 12" id="KW-0328">Glycosyltransferase</keyword>
<comment type="pathway">
    <text evidence="2">Protein modification; protein glycosylation.</text>
</comment>
<evidence type="ECO:0000256" key="3">
    <source>
        <dbReference type="ARBA" id="ARBA00008919"/>
    </source>
</evidence>
<keyword evidence="8" id="KW-1133">Transmembrane helix</keyword>
<dbReference type="PANTHER" id="PTHR48438">
    <property type="entry name" value="ALPHA-(1,3)-FUCOSYLTRANSFERASE C-RELATED"/>
    <property type="match status" value="1"/>
</dbReference>
<dbReference type="Gene3D" id="3.40.50.11660">
    <property type="entry name" value="Glycosyl transferase family 10, C-terminal domain"/>
    <property type="match status" value="1"/>
</dbReference>
<evidence type="ECO:0000313" key="15">
    <source>
        <dbReference type="EMBL" id="VVC89028.1"/>
    </source>
</evidence>
<dbReference type="EMBL" id="FZQP02000448">
    <property type="protein sequence ID" value="VVC89028.1"/>
    <property type="molecule type" value="Genomic_DNA"/>
</dbReference>
<dbReference type="GO" id="GO:0008417">
    <property type="term" value="F:fucosyltransferase activity"/>
    <property type="evidence" value="ECO:0007669"/>
    <property type="project" value="InterPro"/>
</dbReference>
<dbReference type="Pfam" id="PF17039">
    <property type="entry name" value="Glyco_tran_10_N"/>
    <property type="match status" value="1"/>
</dbReference>
<feature type="domain" description="Fucosyltransferase N-terminal" evidence="14">
    <location>
        <begin position="31"/>
        <end position="145"/>
    </location>
</feature>
<dbReference type="PANTHER" id="PTHR48438:SF1">
    <property type="entry name" value="ALPHA-(1,3)-FUCOSYLTRANSFERASE C-RELATED"/>
    <property type="match status" value="1"/>
</dbReference>
<evidence type="ECO:0000313" key="16">
    <source>
        <dbReference type="Proteomes" id="UP000324832"/>
    </source>
</evidence>
<proteinExistence type="inferred from homology"/>
<keyword evidence="7" id="KW-0735">Signal-anchor</keyword>
<sequence length="373" mass="44189">MFQGDPKAHNALNVNNVSVTSNSNETRMGMKYILQWTSPKNVPFVYMGVGQQGFIDRNCSHTNCYVTNDRNYLGDYTKFNVIVFAGPEVVVYDKKNLPHRRSPHQKFAFASIESADNYPVCSRTLDNFFNWTWTYRLDSEAKWGYIVVRDSENKIIGPKTNMHWMKLEDMDPTSDKIREIIKNKTKTAAWFVSNCYTKSSRETFVKLLKFELKKYNRTVDIYGKCGSLKCLRDNDKCSKMLENDYFFYLSFENSFAEDYVTEKLLHPLQNYVVPIVYGAANYTRFMPDGIYLNAFELGPVKLAKKMNELLEDEEKYIKYFKWKNHYSYHRRSESVETDDYCRFCSMLYEEDLVRKSTIYDNFKEWWNPRNVKC</sequence>
<dbReference type="SUPFAM" id="SSF53756">
    <property type="entry name" value="UDP-Glycosyltransferase/glycogen phosphorylase"/>
    <property type="match status" value="1"/>
</dbReference>